<evidence type="ECO:0000313" key="3">
    <source>
        <dbReference type="Proteomes" id="UP000191680"/>
    </source>
</evidence>
<dbReference type="Proteomes" id="UP000191680">
    <property type="component" value="Unassembled WGS sequence"/>
</dbReference>
<evidence type="ECO:0000313" key="2">
    <source>
        <dbReference type="EMBL" id="OQD43158.1"/>
    </source>
</evidence>
<accession>A0A1V6LSM7</accession>
<dbReference type="EMBL" id="MTBC01000004">
    <property type="protein sequence ID" value="OQD43158.1"/>
    <property type="molecule type" value="Genomic_DNA"/>
</dbReference>
<protein>
    <recommendedName>
        <fullName evidence="4">Uroporphyrinogen decarboxylase</fullName>
    </recommendedName>
</protein>
<feature type="transmembrane region" description="Helical" evidence="1">
    <location>
        <begin position="39"/>
        <end position="67"/>
    </location>
</feature>
<dbReference type="Pfam" id="PF10688">
    <property type="entry name" value="Imp-YgjV"/>
    <property type="match status" value="1"/>
</dbReference>
<dbReference type="OrthoDB" id="1447020at2"/>
<proteinExistence type="predicted"/>
<dbReference type="InterPro" id="IPR019629">
    <property type="entry name" value="Uncharacterised_HI1736/YgjV"/>
</dbReference>
<keyword evidence="1" id="KW-1133">Transmembrane helix</keyword>
<dbReference type="AlphaFoldDB" id="A0A1V6LSM7"/>
<comment type="caution">
    <text evidence="2">The sequence shown here is derived from an EMBL/GenBank/DDBJ whole genome shotgun (WGS) entry which is preliminary data.</text>
</comment>
<keyword evidence="1" id="KW-0472">Membrane</keyword>
<keyword evidence="1" id="KW-0812">Transmembrane</keyword>
<dbReference type="RefSeq" id="WP_010517471.1">
    <property type="nucleotide sequence ID" value="NZ_AFOE01000007.1"/>
</dbReference>
<reference evidence="2 3" key="1">
    <citation type="submission" date="2016-12" db="EMBL/GenBank/DDBJ databases">
        <authorList>
            <person name="Song W.-J."/>
            <person name="Kurnit D.M."/>
        </authorList>
    </citation>
    <scope>NUCLEOTIDE SEQUENCE [LARGE SCALE GENOMIC DNA]</scope>
    <source>
        <strain evidence="2 3">HSG9</strain>
    </source>
</reference>
<gene>
    <name evidence="2" type="ORF">BUL40_08710</name>
</gene>
<sequence>MTVIVETIGYIAIVAGFFAATKKEMAHFRVWHLVSSAFYVVYGVFLASGPLVISGIIFCIIHIYHLYKMRLPKNEKLNGSGC</sequence>
<evidence type="ECO:0000256" key="1">
    <source>
        <dbReference type="SAM" id="Phobius"/>
    </source>
</evidence>
<evidence type="ECO:0008006" key="4">
    <source>
        <dbReference type="Google" id="ProtNLM"/>
    </source>
</evidence>
<name>A0A1V6LSM7_9FLAO</name>
<keyword evidence="3" id="KW-1185">Reference proteome</keyword>
<organism evidence="2 3">
    <name type="scientific">Croceivirga radicis</name>
    <dbReference type="NCBI Taxonomy" id="1929488"/>
    <lineage>
        <taxon>Bacteria</taxon>
        <taxon>Pseudomonadati</taxon>
        <taxon>Bacteroidota</taxon>
        <taxon>Flavobacteriia</taxon>
        <taxon>Flavobacteriales</taxon>
        <taxon>Flavobacteriaceae</taxon>
        <taxon>Croceivirga</taxon>
    </lineage>
</organism>